<sequence>MLGSPILDHTAARTPSLDLRRGVRRDFAERLVERAKHLPEPDRYLIEGVFRDGRSIAELSAMWGEHPERGRSPKALRRRLHRLVDRLNSPRYLFVAEYRDRWAPTRRRVATACVLHGMSLREAAEALGTSLHTVRRHFDAVSEIVEAMRGGVVS</sequence>
<dbReference type="InterPro" id="IPR013324">
    <property type="entry name" value="RNA_pol_sigma_r3/r4-like"/>
</dbReference>
<evidence type="ECO:0000313" key="1">
    <source>
        <dbReference type="EMBL" id="VAX40520.1"/>
    </source>
</evidence>
<dbReference type="SUPFAM" id="SSF88659">
    <property type="entry name" value="Sigma3 and sigma4 domains of RNA polymerase sigma factors"/>
    <property type="match status" value="1"/>
</dbReference>
<reference evidence="1" key="1">
    <citation type="submission" date="2018-06" db="EMBL/GenBank/DDBJ databases">
        <authorList>
            <person name="Zhirakovskaya E."/>
        </authorList>
    </citation>
    <scope>NUCLEOTIDE SEQUENCE</scope>
</reference>
<protein>
    <submittedName>
        <fullName evidence="1">Uncharacterized protein</fullName>
    </submittedName>
</protein>
<gene>
    <name evidence="1" type="ORF">MNBD_PLANCTO03-1153</name>
</gene>
<accession>A0A3B1DY90</accession>
<organism evidence="1">
    <name type="scientific">hydrothermal vent metagenome</name>
    <dbReference type="NCBI Taxonomy" id="652676"/>
    <lineage>
        <taxon>unclassified sequences</taxon>
        <taxon>metagenomes</taxon>
        <taxon>ecological metagenomes</taxon>
    </lineage>
</organism>
<dbReference type="AlphaFoldDB" id="A0A3B1DY90"/>
<proteinExistence type="predicted"/>
<dbReference type="InterPro" id="IPR036388">
    <property type="entry name" value="WH-like_DNA-bd_sf"/>
</dbReference>
<name>A0A3B1DY90_9ZZZZ</name>
<dbReference type="EMBL" id="UOGK01000407">
    <property type="protein sequence ID" value="VAX40520.1"/>
    <property type="molecule type" value="Genomic_DNA"/>
</dbReference>
<dbReference type="Gene3D" id="1.10.10.10">
    <property type="entry name" value="Winged helix-like DNA-binding domain superfamily/Winged helix DNA-binding domain"/>
    <property type="match status" value="1"/>
</dbReference>